<dbReference type="InterPro" id="IPR004435">
    <property type="entry name" value="MobB_dom"/>
</dbReference>
<dbReference type="RefSeq" id="WP_126449056.1">
    <property type="nucleotide sequence ID" value="NZ_AP018553.1"/>
</dbReference>
<evidence type="ECO:0000259" key="1">
    <source>
        <dbReference type="Pfam" id="PF03205"/>
    </source>
</evidence>
<protein>
    <submittedName>
        <fullName evidence="2">Molybdopterin-guanine dinucleotide biosynthesis protein MobB</fullName>
    </submittedName>
</protein>
<dbReference type="SUPFAM" id="SSF52540">
    <property type="entry name" value="P-loop containing nucleoside triphosphate hydrolases"/>
    <property type="match status" value="1"/>
</dbReference>
<dbReference type="Proteomes" id="UP000276741">
    <property type="component" value="Chromosome"/>
</dbReference>
<dbReference type="NCBIfam" id="TIGR00176">
    <property type="entry name" value="mobB"/>
    <property type="match status" value="1"/>
</dbReference>
<gene>
    <name evidence="3" type="ORF">GCM10007116_00330</name>
    <name evidence="2" type="ORF">HS1genome_0113</name>
</gene>
<dbReference type="KEGG" id="sacd:HS1genome_0113"/>
<reference evidence="4" key="2">
    <citation type="submission" date="2018-04" db="EMBL/GenBank/DDBJ databases">
        <title>Complete genome sequence of Sulfodiicoccus acidiphilus strain HS-1.</title>
        <authorList>
            <person name="Sakai H.D."/>
            <person name="Kurosawa N."/>
        </authorList>
    </citation>
    <scope>NUCLEOTIDE SEQUENCE [LARGE SCALE GENOMIC DNA]</scope>
    <source>
        <strain evidence="4">HS-1</strain>
    </source>
</reference>
<dbReference type="InterPro" id="IPR027417">
    <property type="entry name" value="P-loop_NTPase"/>
</dbReference>
<dbReference type="GO" id="GO:0005525">
    <property type="term" value="F:GTP binding"/>
    <property type="evidence" value="ECO:0007669"/>
    <property type="project" value="InterPro"/>
</dbReference>
<accession>A0A348B0M2</accession>
<dbReference type="EMBL" id="BMQS01000001">
    <property type="protein sequence ID" value="GGT86325.1"/>
    <property type="molecule type" value="Genomic_DNA"/>
</dbReference>
<dbReference type="InterPro" id="IPR052539">
    <property type="entry name" value="MGD_biosynthesis_adapter"/>
</dbReference>
<reference evidence="3" key="4">
    <citation type="submission" date="2020-09" db="EMBL/GenBank/DDBJ databases">
        <authorList>
            <person name="Sun Q."/>
            <person name="Ohkuma M."/>
        </authorList>
    </citation>
    <scope>NUCLEOTIDE SEQUENCE</scope>
    <source>
        <strain evidence="3">JCM 31740</strain>
    </source>
</reference>
<dbReference type="Pfam" id="PF03205">
    <property type="entry name" value="MobB"/>
    <property type="match status" value="1"/>
</dbReference>
<organism evidence="2 4">
    <name type="scientific">Sulfodiicoccus acidiphilus</name>
    <dbReference type="NCBI Taxonomy" id="1670455"/>
    <lineage>
        <taxon>Archaea</taxon>
        <taxon>Thermoproteota</taxon>
        <taxon>Thermoprotei</taxon>
        <taxon>Sulfolobales</taxon>
        <taxon>Sulfolobaceae</taxon>
        <taxon>Sulfodiicoccus</taxon>
    </lineage>
</organism>
<dbReference type="Proteomes" id="UP000616143">
    <property type="component" value="Unassembled WGS sequence"/>
</dbReference>
<keyword evidence="4" id="KW-1185">Reference proteome</keyword>
<dbReference type="PANTHER" id="PTHR40072">
    <property type="entry name" value="MOLYBDOPTERIN-GUANINE DINUCLEOTIDE BIOSYNTHESIS ADAPTER PROTEIN-RELATED"/>
    <property type="match status" value="1"/>
</dbReference>
<dbReference type="GO" id="GO:0006777">
    <property type="term" value="P:Mo-molybdopterin cofactor biosynthetic process"/>
    <property type="evidence" value="ECO:0007669"/>
    <property type="project" value="InterPro"/>
</dbReference>
<reference evidence="2" key="3">
    <citation type="journal article" date="2019" name="BMC Res. Notes">
        <title>Complete genome sequence of the Sulfodiicoccus acidiphilus strain HS-1T, the first crenarchaeon that lacks polB3, isolated from an acidic hot spring in Ohwaku-dani, Hakone, Japan.</title>
        <authorList>
            <person name="Sakai H.D."/>
            <person name="Kurosawa N."/>
        </authorList>
    </citation>
    <scope>NUCLEOTIDE SEQUENCE</scope>
    <source>
        <strain evidence="2">HS-1</strain>
    </source>
</reference>
<reference evidence="3" key="1">
    <citation type="journal article" date="2014" name="Int. J. Syst. Evol. Microbiol.">
        <title>Complete genome sequence of Corynebacterium casei LMG S-19264T (=DSM 44701T), isolated from a smear-ripened cheese.</title>
        <authorList>
            <consortium name="US DOE Joint Genome Institute (JGI-PGF)"/>
            <person name="Walter F."/>
            <person name="Albersmeier A."/>
            <person name="Kalinowski J."/>
            <person name="Ruckert C."/>
        </authorList>
    </citation>
    <scope>NUCLEOTIDE SEQUENCE</scope>
    <source>
        <strain evidence="3">JCM 31740</strain>
    </source>
</reference>
<proteinExistence type="predicted"/>
<sequence length="183" mass="20141">MARAFSKGINILIVDIGKVEIMVCVFQVVGPSGSGKTSVIEEALRRLKSKGIRVVVIKHSHHQLDLEGKDTSRFINSGADVVIFKGRGKTAIFLDVDPTLLALAIPSDVVLIEGWREANLGEVIEVEGREDWEKAISKIADEAEKCVSYEYVEVDGERKKATGLLELIDKLMKIGNIKAIKRV</sequence>
<name>A0A348B0M2_9CREN</name>
<dbReference type="EMBL" id="AP018553">
    <property type="protein sequence ID" value="BBD71724.1"/>
    <property type="molecule type" value="Genomic_DNA"/>
</dbReference>
<dbReference type="AlphaFoldDB" id="A0A348B0M2"/>
<evidence type="ECO:0000313" key="4">
    <source>
        <dbReference type="Proteomes" id="UP000276741"/>
    </source>
</evidence>
<dbReference type="PANTHER" id="PTHR40072:SF1">
    <property type="entry name" value="MOLYBDOPTERIN-GUANINE DINUCLEOTIDE BIOSYNTHESIS ADAPTER PROTEIN"/>
    <property type="match status" value="1"/>
</dbReference>
<dbReference type="OrthoDB" id="9014at2157"/>
<evidence type="ECO:0000313" key="2">
    <source>
        <dbReference type="EMBL" id="BBD71724.1"/>
    </source>
</evidence>
<dbReference type="GeneID" id="38665606"/>
<feature type="domain" description="Molybdopterin-guanine dinucleotide biosynthesis protein B (MobB)" evidence="1">
    <location>
        <begin position="25"/>
        <end position="126"/>
    </location>
</feature>
<dbReference type="Gene3D" id="3.40.50.300">
    <property type="entry name" value="P-loop containing nucleotide triphosphate hydrolases"/>
    <property type="match status" value="1"/>
</dbReference>
<evidence type="ECO:0000313" key="3">
    <source>
        <dbReference type="EMBL" id="GGT86325.1"/>
    </source>
</evidence>